<feature type="region of interest" description="Disordered" evidence="1">
    <location>
        <begin position="23"/>
        <end position="82"/>
    </location>
</feature>
<accession>A0ABN7SD62</accession>
<dbReference type="Proteomes" id="UP001158576">
    <property type="component" value="Chromosome XSR"/>
</dbReference>
<name>A0ABN7SD62_OIKDI</name>
<evidence type="ECO:0000256" key="1">
    <source>
        <dbReference type="SAM" id="MobiDB-lite"/>
    </source>
</evidence>
<feature type="compositionally biased region" description="Basic residues" evidence="1">
    <location>
        <begin position="31"/>
        <end position="55"/>
    </location>
</feature>
<evidence type="ECO:0000313" key="2">
    <source>
        <dbReference type="EMBL" id="CAG5098064.1"/>
    </source>
</evidence>
<dbReference type="EMBL" id="OU015569">
    <property type="protein sequence ID" value="CAG5098064.1"/>
    <property type="molecule type" value="Genomic_DNA"/>
</dbReference>
<reference evidence="2 3" key="1">
    <citation type="submission" date="2021-04" db="EMBL/GenBank/DDBJ databases">
        <authorList>
            <person name="Bliznina A."/>
        </authorList>
    </citation>
    <scope>NUCLEOTIDE SEQUENCE [LARGE SCALE GENOMIC DNA]</scope>
</reference>
<proteinExistence type="predicted"/>
<evidence type="ECO:0000313" key="3">
    <source>
        <dbReference type="Proteomes" id="UP001158576"/>
    </source>
</evidence>
<organism evidence="2 3">
    <name type="scientific">Oikopleura dioica</name>
    <name type="common">Tunicate</name>
    <dbReference type="NCBI Taxonomy" id="34765"/>
    <lineage>
        <taxon>Eukaryota</taxon>
        <taxon>Metazoa</taxon>
        <taxon>Chordata</taxon>
        <taxon>Tunicata</taxon>
        <taxon>Appendicularia</taxon>
        <taxon>Copelata</taxon>
        <taxon>Oikopleuridae</taxon>
        <taxon>Oikopleura</taxon>
    </lineage>
</organism>
<sequence>MDSDEQALIGILHPRRAKKVVPFQMPVLEIKKRKAKPSKKTKKSKPAKITKRKNPPRMAREERPVSPDPLPRQQNDASTMTEVPIREQLPYYEEALEAPLSVPSTAAATPQEIETIDLTDGYKPPISALRMVVTDFLNMKSHVRMTMLHLKIFVTERYPELDEDLVFRDVRWKKFLRAELFARLSPFIPSNPSDTN</sequence>
<keyword evidence="3" id="KW-1185">Reference proteome</keyword>
<feature type="compositionally biased region" description="Polar residues" evidence="1">
    <location>
        <begin position="72"/>
        <end position="81"/>
    </location>
</feature>
<protein>
    <submittedName>
        <fullName evidence="2">Oidioi.mRNA.OKI2018_I69.XSR.g15355.t1.cds</fullName>
    </submittedName>
</protein>
<gene>
    <name evidence="2" type="ORF">OKIOD_LOCUS6913</name>
</gene>